<dbReference type="RefSeq" id="WP_002776832.1">
    <property type="nucleotide sequence ID" value="NZ_AIMT01000019.1"/>
</dbReference>
<dbReference type="Pfam" id="PF03167">
    <property type="entry name" value="UDG"/>
    <property type="match status" value="1"/>
</dbReference>
<evidence type="ECO:0000313" key="9">
    <source>
        <dbReference type="EMBL" id="EIA65389.1"/>
    </source>
</evidence>
<evidence type="ECO:0000256" key="6">
    <source>
        <dbReference type="ARBA" id="ARBA00023014"/>
    </source>
</evidence>
<keyword evidence="10" id="KW-1185">Reference proteome</keyword>
<keyword evidence="5" id="KW-0408">Iron</keyword>
<keyword evidence="4" id="KW-0378">Hydrolase</keyword>
<dbReference type="InterPro" id="IPR051536">
    <property type="entry name" value="UDG_Type-4/5"/>
</dbReference>
<dbReference type="InterPro" id="IPR036895">
    <property type="entry name" value="Uracil-DNA_glycosylase-like_sf"/>
</dbReference>
<keyword evidence="1" id="KW-0004">4Fe-4S</keyword>
<organism evidence="9 10">
    <name type="scientific">Campylobacter coli 80352</name>
    <dbReference type="NCBI Taxonomy" id="887288"/>
    <lineage>
        <taxon>Bacteria</taxon>
        <taxon>Pseudomonadati</taxon>
        <taxon>Campylobacterota</taxon>
        <taxon>Epsilonproteobacteria</taxon>
        <taxon>Campylobacterales</taxon>
        <taxon>Campylobacteraceae</taxon>
        <taxon>Campylobacter</taxon>
    </lineage>
</organism>
<evidence type="ECO:0000259" key="8">
    <source>
        <dbReference type="Pfam" id="PF03167"/>
    </source>
</evidence>
<dbReference type="GeneID" id="66545273"/>
<evidence type="ECO:0000256" key="7">
    <source>
        <dbReference type="ARBA" id="ARBA00023204"/>
    </source>
</evidence>
<dbReference type="Proteomes" id="UP000005511">
    <property type="component" value="Unassembled WGS sequence"/>
</dbReference>
<dbReference type="InterPro" id="IPR005122">
    <property type="entry name" value="Uracil-DNA_glycosylase-like"/>
</dbReference>
<name>A0ABN0ERA7_CAMCO</name>
<reference evidence="9 10" key="1">
    <citation type="submission" date="2010-09" db="EMBL/GenBank/DDBJ databases">
        <authorList>
            <person name="Richards V."/>
            <person name="Lefebure T."/>
            <person name="Suzuki H."/>
            <person name="Pavinski Bitar P."/>
            <person name="Stanhope M."/>
        </authorList>
    </citation>
    <scope>NUCLEOTIDE SEQUENCE [LARGE SCALE GENOMIC DNA]</scope>
    <source>
        <strain evidence="9 10">80352</strain>
    </source>
</reference>
<evidence type="ECO:0000256" key="5">
    <source>
        <dbReference type="ARBA" id="ARBA00023004"/>
    </source>
</evidence>
<keyword evidence="2" id="KW-0479">Metal-binding</keyword>
<evidence type="ECO:0000313" key="10">
    <source>
        <dbReference type="Proteomes" id="UP000005511"/>
    </source>
</evidence>
<protein>
    <recommendedName>
        <fullName evidence="8">Uracil-DNA glycosylase-like domain-containing protein</fullName>
    </recommendedName>
</protein>
<evidence type="ECO:0000256" key="2">
    <source>
        <dbReference type="ARBA" id="ARBA00022723"/>
    </source>
</evidence>
<evidence type="ECO:0000256" key="4">
    <source>
        <dbReference type="ARBA" id="ARBA00022801"/>
    </source>
</evidence>
<proteinExistence type="predicted"/>
<evidence type="ECO:0000256" key="1">
    <source>
        <dbReference type="ARBA" id="ARBA00022485"/>
    </source>
</evidence>
<keyword evidence="3" id="KW-0227">DNA damage</keyword>
<comment type="caution">
    <text evidence="9">The sequence shown here is derived from an EMBL/GenBank/DDBJ whole genome shotgun (WGS) entry which is preliminary data.</text>
</comment>
<keyword evidence="7" id="KW-0234">DNA repair</keyword>
<dbReference type="SUPFAM" id="SSF52141">
    <property type="entry name" value="Uracil-DNA glycosylase-like"/>
    <property type="match status" value="1"/>
</dbReference>
<accession>A0ABN0ERA7</accession>
<dbReference type="PANTHER" id="PTHR33693:SF1">
    <property type="entry name" value="TYPE-4 URACIL-DNA GLYCOSYLASE"/>
    <property type="match status" value="1"/>
</dbReference>
<dbReference type="EMBL" id="AIMT01000019">
    <property type="protein sequence ID" value="EIA65389.1"/>
    <property type="molecule type" value="Genomic_DNA"/>
</dbReference>
<dbReference type="Gene3D" id="3.40.470.10">
    <property type="entry name" value="Uracil-DNA glycosylase-like domain"/>
    <property type="match status" value="1"/>
</dbReference>
<keyword evidence="6" id="KW-0411">Iron-sulfur</keyword>
<sequence>MIRTLHYLKAMGYDFTDENLKLHSKIENFKDLRKNIQECTLCHFSKSRCFTLMENEIKNASLMIVDTLAHKNENEKGVLLNSKKGERLKFYLKEILGLCEKEFYFSYLFKCFSNGKFDDFSLQSCLPFFWNELELVQPKMILCLGEYPFKSLGFSDFNALRGEIFAYKNFFIMASFELEFIEKNPSCEKIFIQDLKKIKGFL</sequence>
<evidence type="ECO:0000256" key="3">
    <source>
        <dbReference type="ARBA" id="ARBA00022763"/>
    </source>
</evidence>
<feature type="domain" description="Uracil-DNA glycosylase-like" evidence="8">
    <location>
        <begin position="59"/>
        <end position="195"/>
    </location>
</feature>
<dbReference type="PANTHER" id="PTHR33693">
    <property type="entry name" value="TYPE-5 URACIL-DNA GLYCOSYLASE"/>
    <property type="match status" value="1"/>
</dbReference>
<gene>
    <name evidence="9" type="ORF">cco14_02677</name>
</gene>